<organism evidence="3 4">
    <name type="scientific">Massilia soli</name>
    <dbReference type="NCBI Taxonomy" id="2792854"/>
    <lineage>
        <taxon>Bacteria</taxon>
        <taxon>Pseudomonadati</taxon>
        <taxon>Pseudomonadota</taxon>
        <taxon>Betaproteobacteria</taxon>
        <taxon>Burkholderiales</taxon>
        <taxon>Oxalobacteraceae</taxon>
        <taxon>Telluria group</taxon>
        <taxon>Massilia</taxon>
    </lineage>
</organism>
<dbReference type="PANTHER" id="PTHR30160:SF1">
    <property type="entry name" value="LIPOPOLYSACCHARIDE 1,2-N-ACETYLGLUCOSAMINETRANSFERASE-RELATED"/>
    <property type="match status" value="1"/>
</dbReference>
<evidence type="ECO:0000256" key="1">
    <source>
        <dbReference type="ARBA" id="ARBA00022676"/>
    </source>
</evidence>
<keyword evidence="1" id="KW-0328">Glycosyltransferase</keyword>
<protein>
    <submittedName>
        <fullName evidence="3">Glycosyltransferase family 9 protein</fullName>
    </submittedName>
</protein>
<evidence type="ECO:0000256" key="2">
    <source>
        <dbReference type="ARBA" id="ARBA00022679"/>
    </source>
</evidence>
<gene>
    <name evidence="3" type="ORF">I4X03_004060</name>
</gene>
<dbReference type="Gene3D" id="3.40.50.2000">
    <property type="entry name" value="Glycogen Phosphorylase B"/>
    <property type="match status" value="2"/>
</dbReference>
<name>A0ABS7SKV7_9BURK</name>
<dbReference type="Pfam" id="PF01075">
    <property type="entry name" value="Glyco_transf_9"/>
    <property type="match status" value="1"/>
</dbReference>
<evidence type="ECO:0000313" key="4">
    <source>
        <dbReference type="Proteomes" id="UP000809349"/>
    </source>
</evidence>
<comment type="caution">
    <text evidence="3">The sequence shown here is derived from an EMBL/GenBank/DDBJ whole genome shotgun (WGS) entry which is preliminary data.</text>
</comment>
<keyword evidence="2" id="KW-0808">Transferase</keyword>
<sequence length="346" mass="37353">MNAEHTLRTSANSHLCVADRAPGSLVIFRALQLGDMLCAVPALRALRAALPTTRIVLVGLPWATQFAGRFAGYIDAFLAYPGHHGLPEQPVQDRLVAPFYAAITSNKFDLALQLHGSGEITNAIVQSFGARCVAGFGIPMRPAGKDDYFYPYPDCGPEPLRLLELTQQLGAPTIGVHLEFPITDADERELAASGIASGLRAGTYLCVHPGARWRDKCWPPQLFAQVADRLAAEFGLQVVLTGSADEAALTAEVARHMRTPALDAAVPMSIGAMAALMSRSRLLLCNDTGVSHIAAGLRLRSVVIFSKADIRRWAPLDQQHHKCLWDPAGERADEVLEHARVLLCGV</sequence>
<dbReference type="CDD" id="cd03789">
    <property type="entry name" value="GT9_LPS_heptosyltransferase"/>
    <property type="match status" value="1"/>
</dbReference>
<proteinExistence type="predicted"/>
<dbReference type="InterPro" id="IPR051199">
    <property type="entry name" value="LPS_LOS_Heptosyltrfase"/>
</dbReference>
<dbReference type="Proteomes" id="UP000809349">
    <property type="component" value="Unassembled WGS sequence"/>
</dbReference>
<evidence type="ECO:0000313" key="3">
    <source>
        <dbReference type="EMBL" id="MBZ2206431.1"/>
    </source>
</evidence>
<reference evidence="3 4" key="1">
    <citation type="submission" date="2021-01" db="EMBL/GenBank/DDBJ databases">
        <authorList>
            <person name="Ruan W."/>
            <person name="Khan S.A."/>
            <person name="Jeon C.O."/>
        </authorList>
    </citation>
    <scope>NUCLEOTIDE SEQUENCE [LARGE SCALE GENOMIC DNA]</scope>
    <source>
        <strain evidence="3 4">R798</strain>
    </source>
</reference>
<dbReference type="PANTHER" id="PTHR30160">
    <property type="entry name" value="TETRAACYLDISACCHARIDE 4'-KINASE-RELATED"/>
    <property type="match status" value="1"/>
</dbReference>
<dbReference type="InterPro" id="IPR002201">
    <property type="entry name" value="Glyco_trans_9"/>
</dbReference>
<keyword evidence="4" id="KW-1185">Reference proteome</keyword>
<dbReference type="EMBL" id="JAFBIL020000001">
    <property type="protein sequence ID" value="MBZ2206431.1"/>
    <property type="molecule type" value="Genomic_DNA"/>
</dbReference>
<accession>A0ABS7SKV7</accession>
<dbReference type="RefSeq" id="WP_223465961.1">
    <property type="nucleotide sequence ID" value="NZ_JAFBIL020000001.1"/>
</dbReference>
<reference evidence="3 4" key="2">
    <citation type="submission" date="2021-08" db="EMBL/GenBank/DDBJ databases">
        <title>Massilia sp. R798.</title>
        <authorList>
            <person name="Baek J.H."/>
            <person name="Jung H.S."/>
            <person name="Kim K.R."/>
            <person name="Jeon C.O."/>
        </authorList>
    </citation>
    <scope>NUCLEOTIDE SEQUENCE [LARGE SCALE GENOMIC DNA]</scope>
    <source>
        <strain evidence="3 4">R798</strain>
    </source>
</reference>
<dbReference type="SUPFAM" id="SSF53756">
    <property type="entry name" value="UDP-Glycosyltransferase/glycogen phosphorylase"/>
    <property type="match status" value="1"/>
</dbReference>